<keyword evidence="4 8" id="KW-0915">Sodium</keyword>
<dbReference type="InterPro" id="IPR008703">
    <property type="entry name" value="NqrA"/>
</dbReference>
<dbReference type="Proteomes" id="UP000719267">
    <property type="component" value="Unassembled WGS sequence"/>
</dbReference>
<comment type="subunit">
    <text evidence="8">Composed of six subunits; NqrA, NqrB, NqrC, NqrD, NqrE and NqrF.</text>
</comment>
<evidence type="ECO:0000256" key="2">
    <source>
        <dbReference type="ARBA" id="ARBA00022967"/>
    </source>
</evidence>
<evidence type="ECO:0000259" key="11">
    <source>
        <dbReference type="Pfam" id="PF24836"/>
    </source>
</evidence>
<reference evidence="12 13" key="1">
    <citation type="submission" date="2021-07" db="EMBL/GenBank/DDBJ databases">
        <title>Mesonia aestuariivivens sp. nov., isolated from a tidal flat.</title>
        <authorList>
            <person name="Kim Y.-O."/>
            <person name="Yoon J.-H."/>
        </authorList>
    </citation>
    <scope>NUCLEOTIDE SEQUENCE [LARGE SCALE GENOMIC DNA]</scope>
    <source>
        <strain evidence="12 13">JHPTF-M18</strain>
    </source>
</reference>
<feature type="domain" description="NqrA N-terminal barrel-sandwich hybrid" evidence="9">
    <location>
        <begin position="5"/>
        <end position="98"/>
    </location>
</feature>
<keyword evidence="3 8" id="KW-0520">NAD</keyword>
<comment type="catalytic activity">
    <reaction evidence="8">
        <text>a ubiquinone + n Na(+)(in) + NADH + H(+) = a ubiquinol + n Na(+)(out) + NAD(+)</text>
        <dbReference type="Rhea" id="RHEA:47748"/>
        <dbReference type="Rhea" id="RHEA-COMP:9565"/>
        <dbReference type="Rhea" id="RHEA-COMP:9566"/>
        <dbReference type="ChEBI" id="CHEBI:15378"/>
        <dbReference type="ChEBI" id="CHEBI:16389"/>
        <dbReference type="ChEBI" id="CHEBI:17976"/>
        <dbReference type="ChEBI" id="CHEBI:29101"/>
        <dbReference type="ChEBI" id="CHEBI:57540"/>
        <dbReference type="ChEBI" id="CHEBI:57945"/>
        <dbReference type="EC" id="7.2.1.1"/>
    </reaction>
</comment>
<gene>
    <name evidence="8" type="primary">nqrA</name>
    <name evidence="12" type="ORF">KW502_03920</name>
</gene>
<keyword evidence="2 8" id="KW-1278">Translocase</keyword>
<dbReference type="NCBIfam" id="TIGR01936">
    <property type="entry name" value="nqrA"/>
    <property type="match status" value="1"/>
</dbReference>
<evidence type="ECO:0000256" key="6">
    <source>
        <dbReference type="ARBA" id="ARBA00023075"/>
    </source>
</evidence>
<evidence type="ECO:0000256" key="1">
    <source>
        <dbReference type="ARBA" id="ARBA00022448"/>
    </source>
</evidence>
<feature type="domain" description="Na(+)-translocating NADH-quinone reductase subunit A C-terminal" evidence="10">
    <location>
        <begin position="262"/>
        <end position="309"/>
    </location>
</feature>
<keyword evidence="5 8" id="KW-0406">Ion transport</keyword>
<dbReference type="EC" id="7.2.1.1" evidence="8"/>
<evidence type="ECO:0000259" key="9">
    <source>
        <dbReference type="Pfam" id="PF05896"/>
    </source>
</evidence>
<keyword evidence="7 8" id="KW-0739">Sodium transport</keyword>
<evidence type="ECO:0000313" key="13">
    <source>
        <dbReference type="Proteomes" id="UP000719267"/>
    </source>
</evidence>
<dbReference type="RefSeq" id="WP_219039230.1">
    <property type="nucleotide sequence ID" value="NZ_JAHWDF010000003.1"/>
</dbReference>
<dbReference type="InterPro" id="IPR056147">
    <property type="entry name" value="NQRA_N"/>
</dbReference>
<dbReference type="HAMAP" id="MF_00425">
    <property type="entry name" value="NqrA"/>
    <property type="match status" value="1"/>
</dbReference>
<evidence type="ECO:0000256" key="3">
    <source>
        <dbReference type="ARBA" id="ARBA00023027"/>
    </source>
</evidence>
<keyword evidence="13" id="KW-1185">Reference proteome</keyword>
<dbReference type="NCBIfam" id="NF003761">
    <property type="entry name" value="PRK05352.1-4"/>
    <property type="match status" value="1"/>
</dbReference>
<evidence type="ECO:0000256" key="4">
    <source>
        <dbReference type="ARBA" id="ARBA00023053"/>
    </source>
</evidence>
<feature type="domain" description="NqrA second alpha/beta" evidence="11">
    <location>
        <begin position="115"/>
        <end position="256"/>
    </location>
</feature>
<evidence type="ECO:0000259" key="10">
    <source>
        <dbReference type="Pfam" id="PF11973"/>
    </source>
</evidence>
<dbReference type="PANTHER" id="PTHR37839">
    <property type="entry name" value="NA(+)-TRANSLOCATING NADH-QUINONE REDUCTASE SUBUNIT A"/>
    <property type="match status" value="1"/>
</dbReference>
<evidence type="ECO:0000313" key="12">
    <source>
        <dbReference type="EMBL" id="MBW2960943.1"/>
    </source>
</evidence>
<dbReference type="InterPro" id="IPR022615">
    <property type="entry name" value="NqrA_C_domain"/>
</dbReference>
<dbReference type="EMBL" id="JAHWDF010000003">
    <property type="protein sequence ID" value="MBW2960943.1"/>
    <property type="molecule type" value="Genomic_DNA"/>
</dbReference>
<sequence length="447" mass="49489">MSKDIKVKKGLNLRFKGEAEQTLVEAPKSKTFAIKPPDFHGVVPKLVLREGAKVQAGEIIFYSKYNDTVKFSSPVSGTIKEVLRGAKRRVLEIIIEADAVNSYKEFGVMNVDNSDADTVKARVFESGCGAFIKQRPYDILADPDDAPKAIYVSAYNSAPLAANAEFILQDQKEDFQEGLKALKKLTAGKVYVAVNGKSSKLKDLQGVEILNVSGPHPAGNVGVHVQETEPMNMGDRVWVVGPEDVAIIGRLFLTGRYDAKRTIAVVGADAKDRKYFKTYLGANVTDLVGEVNESETRIISGDVLTGLKLSNHQYVGFYDNTVSVIPEGNNYRMFGWLPFTYNNIHSMSKTSLSWMFPNKKYDVNTNLNGEERALVVTGEMEEVMPLDVYPMQLLKACMTGNIEKMENLGIYEVIPEDFALIDYVNTSKVEAQEIIRLGLDLMITEVG</sequence>
<dbReference type="Pfam" id="PF05896">
    <property type="entry name" value="NQRA_N"/>
    <property type="match status" value="1"/>
</dbReference>
<organism evidence="12 13">
    <name type="scientific">Mesonia aestuariivivens</name>
    <dbReference type="NCBI Taxonomy" id="2796128"/>
    <lineage>
        <taxon>Bacteria</taxon>
        <taxon>Pseudomonadati</taxon>
        <taxon>Bacteroidota</taxon>
        <taxon>Flavobacteriia</taxon>
        <taxon>Flavobacteriales</taxon>
        <taxon>Flavobacteriaceae</taxon>
        <taxon>Mesonia</taxon>
    </lineage>
</organism>
<dbReference type="PANTHER" id="PTHR37839:SF1">
    <property type="entry name" value="NA(+)-TRANSLOCATING NADH-QUINONE REDUCTASE SUBUNIT A"/>
    <property type="match status" value="1"/>
</dbReference>
<proteinExistence type="inferred from homology"/>
<dbReference type="Pfam" id="PF11973">
    <property type="entry name" value="NQRA_SLBB"/>
    <property type="match status" value="1"/>
</dbReference>
<comment type="caution">
    <text evidence="12">The sequence shown here is derived from an EMBL/GenBank/DDBJ whole genome shotgun (WGS) entry which is preliminary data.</text>
</comment>
<evidence type="ECO:0000256" key="8">
    <source>
        <dbReference type="HAMAP-Rule" id="MF_00425"/>
    </source>
</evidence>
<evidence type="ECO:0000256" key="7">
    <source>
        <dbReference type="ARBA" id="ARBA00023201"/>
    </source>
</evidence>
<keyword evidence="1 8" id="KW-0813">Transport</keyword>
<dbReference type="InterPro" id="IPR056148">
    <property type="entry name" value="NQRA_2nd"/>
</dbReference>
<dbReference type="Pfam" id="PF24836">
    <property type="entry name" value="NQRA_2nd"/>
    <property type="match status" value="1"/>
</dbReference>
<comment type="function">
    <text evidence="8">NQR complex catalyzes the reduction of ubiquinone-1 to ubiquinol by two successive reactions, coupled with the transport of Na(+) ions from the cytoplasm to the periplasm. NqrA to NqrE are probably involved in the second step, the conversion of ubisemiquinone to ubiquinol.</text>
</comment>
<evidence type="ECO:0000256" key="5">
    <source>
        <dbReference type="ARBA" id="ARBA00023065"/>
    </source>
</evidence>
<accession>A0ABS6W1A7</accession>
<comment type="similarity">
    <text evidence="8">Belongs to the NqrA family.</text>
</comment>
<keyword evidence="6 8" id="KW-0830">Ubiquinone</keyword>
<protein>
    <recommendedName>
        <fullName evidence="8">Na(+)-translocating NADH-quinone reductase subunit A</fullName>
        <shortName evidence="8">Na(+)-NQR subunit A</shortName>
        <shortName evidence="8">Na(+)-translocating NQR subunit A</shortName>
        <ecNumber evidence="8">7.2.1.1</ecNumber>
    </recommendedName>
    <alternativeName>
        <fullName evidence="8">NQR complex subunit A</fullName>
    </alternativeName>
    <alternativeName>
        <fullName evidence="8">NQR-1 subunit A</fullName>
    </alternativeName>
</protein>
<name>A0ABS6W1A7_9FLAO</name>